<dbReference type="EMBL" id="QGGH01000002">
    <property type="protein sequence ID" value="PWJ92483.1"/>
    <property type="molecule type" value="Genomic_DNA"/>
</dbReference>
<evidence type="ECO:0000313" key="3">
    <source>
        <dbReference type="Proteomes" id="UP000245631"/>
    </source>
</evidence>
<dbReference type="InterPro" id="IPR043129">
    <property type="entry name" value="ATPase_NBD"/>
</dbReference>
<keyword evidence="2" id="KW-0418">Kinase</keyword>
<dbReference type="Pfam" id="PF00480">
    <property type="entry name" value="ROK"/>
    <property type="match status" value="1"/>
</dbReference>
<dbReference type="GO" id="GO:0016301">
    <property type="term" value="F:kinase activity"/>
    <property type="evidence" value="ECO:0007669"/>
    <property type="project" value="UniProtKB-KW"/>
</dbReference>
<comment type="caution">
    <text evidence="2">The sequence shown here is derived from an EMBL/GenBank/DDBJ whole genome shotgun (WGS) entry which is preliminary data.</text>
</comment>
<gene>
    <name evidence="2" type="ORF">C8D77_102255</name>
</gene>
<dbReference type="AlphaFoldDB" id="A0A8E3B6C4"/>
<dbReference type="SUPFAM" id="SSF53067">
    <property type="entry name" value="Actin-like ATPase domain"/>
    <property type="match status" value="1"/>
</dbReference>
<dbReference type="PANTHER" id="PTHR18964">
    <property type="entry name" value="ROK (REPRESSOR, ORF, KINASE) FAMILY"/>
    <property type="match status" value="1"/>
</dbReference>
<evidence type="ECO:0000313" key="2">
    <source>
        <dbReference type="EMBL" id="PWJ92483.1"/>
    </source>
</evidence>
<proteinExistence type="inferred from homology"/>
<keyword evidence="2" id="KW-0808">Transferase</keyword>
<dbReference type="InterPro" id="IPR000600">
    <property type="entry name" value="ROK"/>
</dbReference>
<dbReference type="InterPro" id="IPR049874">
    <property type="entry name" value="ROK_cs"/>
</dbReference>
<name>A0A8E3B6C4_RHILI</name>
<dbReference type="Gene3D" id="3.30.420.40">
    <property type="match status" value="2"/>
</dbReference>
<reference evidence="2 3" key="1">
    <citation type="submission" date="2018-05" db="EMBL/GenBank/DDBJ databases">
        <title>Genomic Encyclopedia of Type Strains, Phase IV (KMG-IV): sequencing the most valuable type-strain genomes for metagenomic binning, comparative biology and taxonomic classification.</title>
        <authorList>
            <person name="Goeker M."/>
        </authorList>
    </citation>
    <scope>NUCLEOTIDE SEQUENCE [LARGE SCALE GENOMIC DNA]</scope>
    <source>
        <strain evidence="2 3">DSM 2626</strain>
    </source>
</reference>
<dbReference type="GeneID" id="61051300"/>
<accession>A0A8E3B6C4</accession>
<evidence type="ECO:0000256" key="1">
    <source>
        <dbReference type="ARBA" id="ARBA00006479"/>
    </source>
</evidence>
<sequence>MTTEAALAIDLGGTELRAALVDRDGKILAFAAVPTQAQAGPDVVIGQIEALAATVHAEAPALSIVGVGVGAPGPLDPLAGIAVGPPTLAGWLDVPLADILERRLGLPVRLENDANAAALGEWRFGAGHGARSLVFVTVSTGIGGGVVVDGRILHGRRGLAAEIGHMTITNEGERCVCGVVGCFEAIASGTALGRRANAATVVGDGSALRRLSADAEVTGRHVVEAARLQDALALALLEEEARWLGVGFTNLLHLYSPDVLVVGGGIANGLDLMHPVIEATIRQRAMRAYRDVPVVQAQLGRHAGLVGAASLVLFDDVGTLVARRPVGPSTYPDTPLTKTGAV</sequence>
<dbReference type="PANTHER" id="PTHR18964:SF149">
    <property type="entry name" value="BIFUNCTIONAL UDP-N-ACETYLGLUCOSAMINE 2-EPIMERASE_N-ACETYLMANNOSAMINE KINASE"/>
    <property type="match status" value="1"/>
</dbReference>
<dbReference type="PROSITE" id="PS01125">
    <property type="entry name" value="ROK"/>
    <property type="match status" value="1"/>
</dbReference>
<protein>
    <submittedName>
        <fullName evidence="2">Glucokinase</fullName>
    </submittedName>
</protein>
<dbReference type="Proteomes" id="UP000245631">
    <property type="component" value="Unassembled WGS sequence"/>
</dbReference>
<comment type="similarity">
    <text evidence="1">Belongs to the ROK (NagC/XylR) family.</text>
</comment>
<organism evidence="2 3">
    <name type="scientific">Rhizobium loti</name>
    <name type="common">Mesorhizobium loti</name>
    <dbReference type="NCBI Taxonomy" id="381"/>
    <lineage>
        <taxon>Bacteria</taxon>
        <taxon>Pseudomonadati</taxon>
        <taxon>Pseudomonadota</taxon>
        <taxon>Alphaproteobacteria</taxon>
        <taxon>Hyphomicrobiales</taxon>
        <taxon>Phyllobacteriaceae</taxon>
        <taxon>Mesorhizobium</taxon>
    </lineage>
</organism>
<dbReference type="RefSeq" id="WP_109661883.1">
    <property type="nucleotide sequence ID" value="NZ_QGGH01000002.1"/>
</dbReference>